<keyword evidence="14" id="KW-0812">Transmembrane</keyword>
<dbReference type="InterPro" id="IPR005467">
    <property type="entry name" value="His_kinase_dom"/>
</dbReference>
<dbReference type="SUPFAM" id="SSF47384">
    <property type="entry name" value="Homodimeric domain of signal transducing histidine kinase"/>
    <property type="match status" value="1"/>
</dbReference>
<keyword evidence="6" id="KW-0808">Transferase</keyword>
<feature type="transmembrane region" description="Helical" evidence="14">
    <location>
        <begin position="12"/>
        <end position="35"/>
    </location>
</feature>
<feature type="coiled-coil region" evidence="12">
    <location>
        <begin position="256"/>
        <end position="290"/>
    </location>
</feature>
<evidence type="ECO:0000256" key="11">
    <source>
        <dbReference type="ARBA" id="ARBA00023136"/>
    </source>
</evidence>
<dbReference type="Gene3D" id="1.10.287.130">
    <property type="match status" value="1"/>
</dbReference>
<keyword evidence="11 14" id="KW-0472">Membrane</keyword>
<dbReference type="Gene3D" id="6.10.340.10">
    <property type="match status" value="1"/>
</dbReference>
<dbReference type="InterPro" id="IPR003661">
    <property type="entry name" value="HisK_dim/P_dom"/>
</dbReference>
<evidence type="ECO:0000256" key="1">
    <source>
        <dbReference type="ARBA" id="ARBA00000085"/>
    </source>
</evidence>
<keyword evidence="4" id="KW-1003">Cell membrane</keyword>
<dbReference type="AlphaFoldDB" id="A0A1A5YHV3"/>
<keyword evidence="14" id="KW-1133">Transmembrane helix</keyword>
<dbReference type="CDD" id="cd06225">
    <property type="entry name" value="HAMP"/>
    <property type="match status" value="1"/>
</dbReference>
<keyword evidence="12" id="KW-0175">Coiled coil</keyword>
<keyword evidence="9" id="KW-0067">ATP-binding</keyword>
<keyword evidence="7" id="KW-0547">Nucleotide-binding</keyword>
<protein>
    <recommendedName>
        <fullName evidence="3">histidine kinase</fullName>
        <ecNumber evidence="3">2.7.13.3</ecNumber>
    </recommendedName>
</protein>
<gene>
    <name evidence="17" type="ORF">A7K91_05040</name>
</gene>
<dbReference type="SUPFAM" id="SSF55874">
    <property type="entry name" value="ATPase domain of HSP90 chaperone/DNA topoisomerase II/histidine kinase"/>
    <property type="match status" value="1"/>
</dbReference>
<dbReference type="GO" id="GO:0000155">
    <property type="term" value="F:phosphorelay sensor kinase activity"/>
    <property type="evidence" value="ECO:0007669"/>
    <property type="project" value="InterPro"/>
</dbReference>
<keyword evidence="18" id="KW-1185">Reference proteome</keyword>
<keyword evidence="5" id="KW-0597">Phosphoprotein</keyword>
<dbReference type="SMART" id="SM00388">
    <property type="entry name" value="HisKA"/>
    <property type="match status" value="1"/>
</dbReference>
<evidence type="ECO:0000256" key="6">
    <source>
        <dbReference type="ARBA" id="ARBA00022679"/>
    </source>
</evidence>
<evidence type="ECO:0000256" key="3">
    <source>
        <dbReference type="ARBA" id="ARBA00012438"/>
    </source>
</evidence>
<feature type="domain" description="Histidine kinase" evidence="15">
    <location>
        <begin position="297"/>
        <end position="512"/>
    </location>
</feature>
<dbReference type="SUPFAM" id="SSF158472">
    <property type="entry name" value="HAMP domain-like"/>
    <property type="match status" value="1"/>
</dbReference>
<evidence type="ECO:0000256" key="8">
    <source>
        <dbReference type="ARBA" id="ARBA00022777"/>
    </source>
</evidence>
<evidence type="ECO:0000256" key="4">
    <source>
        <dbReference type="ARBA" id="ARBA00022475"/>
    </source>
</evidence>
<evidence type="ECO:0000256" key="9">
    <source>
        <dbReference type="ARBA" id="ARBA00022840"/>
    </source>
</evidence>
<dbReference type="GO" id="GO:0005886">
    <property type="term" value="C:plasma membrane"/>
    <property type="evidence" value="ECO:0007669"/>
    <property type="project" value="UniProtKB-SubCell"/>
</dbReference>
<feature type="transmembrane region" description="Helical" evidence="14">
    <location>
        <begin position="195"/>
        <end position="214"/>
    </location>
</feature>
<dbReference type="PANTHER" id="PTHR45453">
    <property type="entry name" value="PHOSPHATE REGULON SENSOR PROTEIN PHOR"/>
    <property type="match status" value="1"/>
</dbReference>
<dbReference type="EMBL" id="LYPA01000064">
    <property type="protein sequence ID" value="OBR65128.1"/>
    <property type="molecule type" value="Genomic_DNA"/>
</dbReference>
<dbReference type="InterPro" id="IPR003660">
    <property type="entry name" value="HAMP_dom"/>
</dbReference>
<dbReference type="InterPro" id="IPR036097">
    <property type="entry name" value="HisK_dim/P_sf"/>
</dbReference>
<reference evidence="17 18" key="1">
    <citation type="submission" date="2016-05" db="EMBL/GenBank/DDBJ databases">
        <title>Paenibacillus oryzae. sp. nov., isolated from the rice root.</title>
        <authorList>
            <person name="Zhang J."/>
            <person name="Zhang X."/>
        </authorList>
    </citation>
    <scope>NUCLEOTIDE SEQUENCE [LARGE SCALE GENOMIC DNA]</scope>
    <source>
        <strain evidence="17 18">1DrF-4</strain>
    </source>
</reference>
<proteinExistence type="predicted"/>
<evidence type="ECO:0000259" key="15">
    <source>
        <dbReference type="PROSITE" id="PS50109"/>
    </source>
</evidence>
<dbReference type="InterPro" id="IPR004358">
    <property type="entry name" value="Sig_transdc_His_kin-like_C"/>
</dbReference>
<dbReference type="Pfam" id="PF00672">
    <property type="entry name" value="HAMP"/>
    <property type="match status" value="1"/>
</dbReference>
<dbReference type="PROSITE" id="PS50885">
    <property type="entry name" value="HAMP"/>
    <property type="match status" value="1"/>
</dbReference>
<evidence type="ECO:0000313" key="18">
    <source>
        <dbReference type="Proteomes" id="UP000092024"/>
    </source>
</evidence>
<dbReference type="PRINTS" id="PR00344">
    <property type="entry name" value="BCTRLSENSOR"/>
</dbReference>
<evidence type="ECO:0000256" key="10">
    <source>
        <dbReference type="ARBA" id="ARBA00023012"/>
    </source>
</evidence>
<evidence type="ECO:0000313" key="17">
    <source>
        <dbReference type="EMBL" id="OBR65128.1"/>
    </source>
</evidence>
<evidence type="ECO:0000256" key="12">
    <source>
        <dbReference type="SAM" id="Coils"/>
    </source>
</evidence>
<dbReference type="InterPro" id="IPR050351">
    <property type="entry name" value="BphY/WalK/GraS-like"/>
</dbReference>
<comment type="caution">
    <text evidence="17">The sequence shown here is derived from an EMBL/GenBank/DDBJ whole genome shotgun (WGS) entry which is preliminary data.</text>
</comment>
<comment type="catalytic activity">
    <reaction evidence="1">
        <text>ATP + protein L-histidine = ADP + protein N-phospho-L-histidine.</text>
        <dbReference type="EC" id="2.7.13.3"/>
    </reaction>
</comment>
<dbReference type="InterPro" id="IPR036890">
    <property type="entry name" value="HATPase_C_sf"/>
</dbReference>
<evidence type="ECO:0000256" key="14">
    <source>
        <dbReference type="SAM" id="Phobius"/>
    </source>
</evidence>
<dbReference type="PROSITE" id="PS51257">
    <property type="entry name" value="PROKAR_LIPOPROTEIN"/>
    <property type="match status" value="1"/>
</dbReference>
<evidence type="ECO:0000256" key="7">
    <source>
        <dbReference type="ARBA" id="ARBA00022741"/>
    </source>
</evidence>
<evidence type="ECO:0000256" key="13">
    <source>
        <dbReference type="SAM" id="MobiDB-lite"/>
    </source>
</evidence>
<dbReference type="PROSITE" id="PS50109">
    <property type="entry name" value="HIS_KIN"/>
    <property type="match status" value="1"/>
</dbReference>
<dbReference type="SMART" id="SM00304">
    <property type="entry name" value="HAMP"/>
    <property type="match status" value="1"/>
</dbReference>
<dbReference type="GO" id="GO:0004721">
    <property type="term" value="F:phosphoprotein phosphatase activity"/>
    <property type="evidence" value="ECO:0007669"/>
    <property type="project" value="TreeGrafter"/>
</dbReference>
<evidence type="ECO:0000256" key="2">
    <source>
        <dbReference type="ARBA" id="ARBA00004651"/>
    </source>
</evidence>
<dbReference type="GO" id="GO:0005524">
    <property type="term" value="F:ATP binding"/>
    <property type="evidence" value="ECO:0007669"/>
    <property type="project" value="UniProtKB-KW"/>
</dbReference>
<evidence type="ECO:0000259" key="16">
    <source>
        <dbReference type="PROSITE" id="PS50885"/>
    </source>
</evidence>
<feature type="region of interest" description="Disordered" evidence="13">
    <location>
        <begin position="92"/>
        <end position="116"/>
    </location>
</feature>
<accession>A0A1A5YHV3</accession>
<dbReference type="EC" id="2.7.13.3" evidence="3"/>
<name>A0A1A5YHV3_9BACL</name>
<dbReference type="Pfam" id="PF02518">
    <property type="entry name" value="HATPase_c"/>
    <property type="match status" value="1"/>
</dbReference>
<dbReference type="Pfam" id="PF00512">
    <property type="entry name" value="HisKA"/>
    <property type="match status" value="1"/>
</dbReference>
<evidence type="ECO:0000256" key="5">
    <source>
        <dbReference type="ARBA" id="ARBA00022553"/>
    </source>
</evidence>
<dbReference type="GO" id="GO:0016036">
    <property type="term" value="P:cellular response to phosphate starvation"/>
    <property type="evidence" value="ECO:0007669"/>
    <property type="project" value="TreeGrafter"/>
</dbReference>
<keyword evidence="8" id="KW-0418">Kinase</keyword>
<organism evidence="17 18">
    <name type="scientific">Paenibacillus oryzae</name>
    <dbReference type="NCBI Taxonomy" id="1844972"/>
    <lineage>
        <taxon>Bacteria</taxon>
        <taxon>Bacillati</taxon>
        <taxon>Bacillota</taxon>
        <taxon>Bacilli</taxon>
        <taxon>Bacillales</taxon>
        <taxon>Paenibacillaceae</taxon>
        <taxon>Paenibacillus</taxon>
    </lineage>
</organism>
<dbReference type="PANTHER" id="PTHR45453:SF3">
    <property type="entry name" value="HISTIDINE KINASE"/>
    <property type="match status" value="1"/>
</dbReference>
<dbReference type="Gene3D" id="3.30.565.10">
    <property type="entry name" value="Histidine kinase-like ATPase, C-terminal domain"/>
    <property type="match status" value="1"/>
</dbReference>
<keyword evidence="10" id="KW-0902">Two-component regulatory system</keyword>
<dbReference type="InterPro" id="IPR003594">
    <property type="entry name" value="HATPase_dom"/>
</dbReference>
<dbReference type="CDD" id="cd00082">
    <property type="entry name" value="HisKA"/>
    <property type="match status" value="1"/>
</dbReference>
<dbReference type="SMART" id="SM00387">
    <property type="entry name" value="HATPase_c"/>
    <property type="match status" value="1"/>
</dbReference>
<sequence>MSRLAGSLTTRIFVITALVLTTACCLTYAFIVWAAPITYTSMMNNELVQRSEQLVNELSLISTEDSGPLLSRFILETGAEVKVVDEEGKSVVPTLSMGNKEPENSQSERSSSSPYLMSVDHDQGTITTLQSTVEVMDAINDIEMSDRTMSDVVMTVSDYDASYPVTFRNSTEPYTLTVLAGTDVANQTKQALEQVWPYLALVVLGISVLGALLYSRFITKPIVRLSAISQQMADLDFTWKSKDTRSDEIGVLGRNLDELSGRLSSALAQLQNANDSLSRELDRKQRLDKQRTSFFSAASHELKTPLTVLKGQLSGMLAGVDIYRNRDKYLLRSLAVTNRMEALVIEMLAISRLDNTDVEFKRELVVLSSVLLSQTEQCTELAEQKGQSLDVHIAPGLTTSGDEAMLSRAIANLLTNAIFYSPEGAAIAVSLLPDGPQSILTIVNSNASIPEEDLPHLFEAFYRVESSRNRDSGGSGLGLYIVKKILDRHGASCQIRNTGNQVRVTVTFKDDSELAF</sequence>
<feature type="domain" description="HAMP" evidence="16">
    <location>
        <begin position="216"/>
        <end position="268"/>
    </location>
</feature>
<dbReference type="Proteomes" id="UP000092024">
    <property type="component" value="Unassembled WGS sequence"/>
</dbReference>
<dbReference type="STRING" id="1844972.A7K91_05040"/>
<comment type="subcellular location">
    <subcellularLocation>
        <location evidence="2">Cell membrane</location>
        <topology evidence="2">Multi-pass membrane protein</topology>
    </subcellularLocation>
</comment>